<name>A0AAE1DRB4_9GAST</name>
<proteinExistence type="predicted"/>
<reference evidence="1" key="1">
    <citation type="journal article" date="2023" name="G3 (Bethesda)">
        <title>A reference genome for the long-term kleptoplast-retaining sea slug Elysia crispata morphotype clarki.</title>
        <authorList>
            <person name="Eastman K.E."/>
            <person name="Pendleton A.L."/>
            <person name="Shaikh M.A."/>
            <person name="Suttiyut T."/>
            <person name="Ogas R."/>
            <person name="Tomko P."/>
            <person name="Gavelis G."/>
            <person name="Widhalm J.R."/>
            <person name="Wisecaver J.H."/>
        </authorList>
    </citation>
    <scope>NUCLEOTIDE SEQUENCE</scope>
    <source>
        <strain evidence="1">ECLA1</strain>
    </source>
</reference>
<evidence type="ECO:0000313" key="1">
    <source>
        <dbReference type="EMBL" id="KAK3779882.1"/>
    </source>
</evidence>
<comment type="caution">
    <text evidence="1">The sequence shown here is derived from an EMBL/GenBank/DDBJ whole genome shotgun (WGS) entry which is preliminary data.</text>
</comment>
<keyword evidence="2" id="KW-1185">Reference proteome</keyword>
<organism evidence="1 2">
    <name type="scientific">Elysia crispata</name>
    <name type="common">lettuce slug</name>
    <dbReference type="NCBI Taxonomy" id="231223"/>
    <lineage>
        <taxon>Eukaryota</taxon>
        <taxon>Metazoa</taxon>
        <taxon>Spiralia</taxon>
        <taxon>Lophotrochozoa</taxon>
        <taxon>Mollusca</taxon>
        <taxon>Gastropoda</taxon>
        <taxon>Heterobranchia</taxon>
        <taxon>Euthyneura</taxon>
        <taxon>Panpulmonata</taxon>
        <taxon>Sacoglossa</taxon>
        <taxon>Placobranchoidea</taxon>
        <taxon>Plakobranchidae</taxon>
        <taxon>Elysia</taxon>
    </lineage>
</organism>
<dbReference type="Proteomes" id="UP001283361">
    <property type="component" value="Unassembled WGS sequence"/>
</dbReference>
<accession>A0AAE1DRB4</accession>
<dbReference type="EMBL" id="JAWDGP010002798">
    <property type="protein sequence ID" value="KAK3779882.1"/>
    <property type="molecule type" value="Genomic_DNA"/>
</dbReference>
<dbReference type="AlphaFoldDB" id="A0AAE1DRB4"/>
<sequence>MIMDRLVKQGTDELKDILKGRTQPPRDEYGRRQGSPCETHRLQRLRTCKLAGSVKTPSVSRLNHELKRFSSSKSFGTLLGGHVVKVVGENYSRFSKSASYVEIEYPAVSGKTVKLEVIEFTCQAASRQRFWLGMEYKLALFR</sequence>
<evidence type="ECO:0000313" key="2">
    <source>
        <dbReference type="Proteomes" id="UP001283361"/>
    </source>
</evidence>
<gene>
    <name evidence="1" type="ORF">RRG08_020227</name>
</gene>
<protein>
    <submittedName>
        <fullName evidence="1">Uncharacterized protein</fullName>
    </submittedName>
</protein>